<dbReference type="RefSeq" id="WP_226542374.1">
    <property type="nucleotide sequence ID" value="NZ_CP129013.1"/>
</dbReference>
<feature type="transmembrane region" description="Helical" evidence="1">
    <location>
        <begin position="168"/>
        <end position="190"/>
    </location>
</feature>
<dbReference type="SUPFAM" id="SSF103473">
    <property type="entry name" value="MFS general substrate transporter"/>
    <property type="match status" value="1"/>
</dbReference>
<keyword evidence="1" id="KW-0812">Transmembrane</keyword>
<dbReference type="PANTHER" id="PTHR41307:SF1">
    <property type="entry name" value="MEMBRANE PROTEIN"/>
    <property type="match status" value="1"/>
</dbReference>
<protein>
    <submittedName>
        <fullName evidence="2">NADH dehydrogenase subunit</fullName>
    </submittedName>
</protein>
<dbReference type="EMBL" id="CP129013">
    <property type="protein sequence ID" value="WLR42644.1"/>
    <property type="molecule type" value="Genomic_DNA"/>
</dbReference>
<feature type="transmembrane region" description="Helical" evidence="1">
    <location>
        <begin position="74"/>
        <end position="93"/>
    </location>
</feature>
<organism evidence="2 3">
    <name type="scientific">Bacillus carboniphilus</name>
    <dbReference type="NCBI Taxonomy" id="86663"/>
    <lineage>
        <taxon>Bacteria</taxon>
        <taxon>Bacillati</taxon>
        <taxon>Bacillota</taxon>
        <taxon>Bacilli</taxon>
        <taxon>Bacillales</taxon>
        <taxon>Bacillaceae</taxon>
        <taxon>Bacillus</taxon>
    </lineage>
</organism>
<keyword evidence="3" id="KW-1185">Reference proteome</keyword>
<dbReference type="PANTHER" id="PTHR41307">
    <property type="entry name" value="MEMBRANE PROTEIN-RELATED"/>
    <property type="match status" value="1"/>
</dbReference>
<accession>A0ABY9JV32</accession>
<reference evidence="2 3" key="1">
    <citation type="submission" date="2023-06" db="EMBL/GenBank/DDBJ databases">
        <title>Five Gram-positive bacteria isolated from mangrove sediments in Shenzhen, Guangdong, China.</title>
        <authorList>
            <person name="Yu S."/>
            <person name="Zheng W."/>
            <person name="Huang Y."/>
        </authorList>
    </citation>
    <scope>NUCLEOTIDE SEQUENCE [LARGE SCALE GENOMIC DNA]</scope>
    <source>
        <strain evidence="2 3">SaN35-3</strain>
    </source>
</reference>
<sequence length="256" mass="29024">MLSTKSEQFLMELRMYLIQKGKKDEDINEIVEELEVHLTEAEKRGESVDDIIGKSRKHYMKSIEKELSTDKEGLALLLPSTILVILAYMSFGPALSGEFKISQNILLFGSLPLFLVLGLSSVIFFKGMPKVFPSRKKLMLISMLNSTIAMGIWGLFFLWMQQRVDTDYFVASSLQNYLIAGVCIIIFTLFSVQTKSWLTIFVALYIGALPILDMVVPPNIHEDPIFITLSVLGINLIAIILIVFFYKKAKKENKII</sequence>
<feature type="transmembrane region" description="Helical" evidence="1">
    <location>
        <begin position="224"/>
        <end position="246"/>
    </location>
</feature>
<dbReference type="SUPFAM" id="SSF158560">
    <property type="entry name" value="BH3980-like"/>
    <property type="match status" value="1"/>
</dbReference>
<feature type="transmembrane region" description="Helical" evidence="1">
    <location>
        <begin position="197"/>
        <end position="218"/>
    </location>
</feature>
<feature type="transmembrane region" description="Helical" evidence="1">
    <location>
        <begin position="137"/>
        <end position="156"/>
    </location>
</feature>
<evidence type="ECO:0000256" key="1">
    <source>
        <dbReference type="SAM" id="Phobius"/>
    </source>
</evidence>
<dbReference type="Proteomes" id="UP001197974">
    <property type="component" value="Chromosome"/>
</dbReference>
<gene>
    <name evidence="2" type="ORF">LC087_18515</name>
</gene>
<evidence type="ECO:0000313" key="3">
    <source>
        <dbReference type="Proteomes" id="UP001197974"/>
    </source>
</evidence>
<keyword evidence="1" id="KW-1133">Transmembrane helix</keyword>
<feature type="transmembrane region" description="Helical" evidence="1">
    <location>
        <begin position="105"/>
        <end position="125"/>
    </location>
</feature>
<keyword evidence="1" id="KW-0472">Membrane</keyword>
<evidence type="ECO:0000313" key="2">
    <source>
        <dbReference type="EMBL" id="WLR42644.1"/>
    </source>
</evidence>
<proteinExistence type="predicted"/>
<dbReference type="InterPro" id="IPR036259">
    <property type="entry name" value="MFS_trans_sf"/>
</dbReference>
<name>A0ABY9JV32_9BACI</name>